<proteinExistence type="predicted"/>
<dbReference type="PANTHER" id="PTHR43712">
    <property type="entry name" value="PUTATIVE (AFU_ORTHOLOGUE AFUA_4G14580)-RELATED"/>
    <property type="match status" value="1"/>
</dbReference>
<dbReference type="SUPFAM" id="SSF46785">
    <property type="entry name" value="Winged helix' DNA-binding domain"/>
    <property type="match status" value="1"/>
</dbReference>
<keyword evidence="2" id="KW-1185">Reference proteome</keyword>
<gene>
    <name evidence="1" type="ORF">SUNI508_11442</name>
</gene>
<dbReference type="EMBL" id="JARVKF010000431">
    <property type="protein sequence ID" value="KAK9413990.1"/>
    <property type="molecule type" value="Genomic_DNA"/>
</dbReference>
<name>A0ABR2UH88_9PEZI</name>
<dbReference type="PANTHER" id="PTHR43712:SF12">
    <property type="entry name" value="STERIGMATOCYSTIN 8-O-METHYLTRANSFERASE"/>
    <property type="match status" value="1"/>
</dbReference>
<protein>
    <submittedName>
        <fullName evidence="1">O-methyltransferase domain-containing protein</fullName>
    </submittedName>
</protein>
<evidence type="ECO:0000313" key="1">
    <source>
        <dbReference type="EMBL" id="KAK9413990.1"/>
    </source>
</evidence>
<reference evidence="1 2" key="1">
    <citation type="journal article" date="2024" name="J. Plant Pathol.">
        <title>Sequence and assembly of the genome of Seiridium unicorne, isolate CBS 538.82, causal agent of cypress canker disease.</title>
        <authorList>
            <person name="Scali E."/>
            <person name="Rocca G.D."/>
            <person name="Danti R."/>
            <person name="Garbelotto M."/>
            <person name="Barberini S."/>
            <person name="Baroncelli R."/>
            <person name="Emiliani G."/>
        </authorList>
    </citation>
    <scope>NUCLEOTIDE SEQUENCE [LARGE SCALE GENOMIC DNA]</scope>
    <source>
        <strain evidence="1 2">BM-138-508</strain>
    </source>
</reference>
<dbReference type="InterPro" id="IPR036390">
    <property type="entry name" value="WH_DNA-bd_sf"/>
</dbReference>
<dbReference type="InterPro" id="IPR036388">
    <property type="entry name" value="WH-like_DNA-bd_sf"/>
</dbReference>
<comment type="caution">
    <text evidence="1">The sequence shown here is derived from an EMBL/GenBank/DDBJ whole genome shotgun (WGS) entry which is preliminary data.</text>
</comment>
<dbReference type="Proteomes" id="UP001408356">
    <property type="component" value="Unassembled WGS sequence"/>
</dbReference>
<organism evidence="1 2">
    <name type="scientific">Seiridium unicorne</name>
    <dbReference type="NCBI Taxonomy" id="138068"/>
    <lineage>
        <taxon>Eukaryota</taxon>
        <taxon>Fungi</taxon>
        <taxon>Dikarya</taxon>
        <taxon>Ascomycota</taxon>
        <taxon>Pezizomycotina</taxon>
        <taxon>Sordariomycetes</taxon>
        <taxon>Xylariomycetidae</taxon>
        <taxon>Amphisphaeriales</taxon>
        <taxon>Sporocadaceae</taxon>
        <taxon>Seiridium</taxon>
    </lineage>
</organism>
<evidence type="ECO:0000313" key="2">
    <source>
        <dbReference type="Proteomes" id="UP001408356"/>
    </source>
</evidence>
<dbReference type="Gene3D" id="1.10.10.10">
    <property type="entry name" value="Winged helix-like DNA-binding domain superfamily/Winged helix DNA-binding domain"/>
    <property type="match status" value="1"/>
</dbReference>
<sequence>MANSEQPTLTSLSTKIAELSGTLTKVYEEQKIPPVSFAADSPSRYEDLTPEMFMVRQNLLDALTDMSYLAQGPSDSIFNYVHTAFPGASALNTLNAFDFWPTVPLDGPASYEEISAYVSLPRDFVYRLLQHAMTQRIFVAVEPGRVKHTSRSAALAKSAGLKALVWAILDDAGAPVMVLNEALLGTM</sequence>
<accession>A0ABR2UH88</accession>